<dbReference type="EMBL" id="JAFFGZ010000009">
    <property type="protein sequence ID" value="KAK4638917.1"/>
    <property type="molecule type" value="Genomic_DNA"/>
</dbReference>
<dbReference type="PROSITE" id="PS00028">
    <property type="entry name" value="ZINC_FINGER_C2H2_1"/>
    <property type="match status" value="1"/>
</dbReference>
<dbReference type="RefSeq" id="XP_062727893.1">
    <property type="nucleotide sequence ID" value="XM_062881914.1"/>
</dbReference>
<evidence type="ECO:0000256" key="2">
    <source>
        <dbReference type="ARBA" id="ARBA00022771"/>
    </source>
</evidence>
<dbReference type="InterPro" id="IPR022755">
    <property type="entry name" value="Znf_C2H2_jaz"/>
</dbReference>
<comment type="caution">
    <text evidence="5">The sequence shown here is derived from an EMBL/GenBank/DDBJ whole genome shotgun (WGS) entry which is preliminary data.</text>
</comment>
<keyword evidence="2" id="KW-0863">Zinc-finger</keyword>
<reference evidence="5 6" key="1">
    <citation type="journal article" date="2023" name="bioRxiv">
        <title>High-quality genome assemblies of four members of thePodospora anserinaspecies complex.</title>
        <authorList>
            <person name="Ament-Velasquez S.L."/>
            <person name="Vogan A.A."/>
            <person name="Wallerman O."/>
            <person name="Hartmann F."/>
            <person name="Gautier V."/>
            <person name="Silar P."/>
            <person name="Giraud T."/>
            <person name="Johannesson H."/>
        </authorList>
    </citation>
    <scope>NUCLEOTIDE SEQUENCE [LARGE SCALE GENOMIC DNA]</scope>
    <source>
        <strain evidence="5 6">CBS 112042</strain>
    </source>
</reference>
<dbReference type="InterPro" id="IPR013087">
    <property type="entry name" value="Znf_C2H2_type"/>
</dbReference>
<accession>A0ABR0F8A3</accession>
<organism evidence="5 6">
    <name type="scientific">Podospora bellae-mahoneyi</name>
    <dbReference type="NCBI Taxonomy" id="2093777"/>
    <lineage>
        <taxon>Eukaryota</taxon>
        <taxon>Fungi</taxon>
        <taxon>Dikarya</taxon>
        <taxon>Ascomycota</taxon>
        <taxon>Pezizomycotina</taxon>
        <taxon>Sordariomycetes</taxon>
        <taxon>Sordariomycetidae</taxon>
        <taxon>Sordariales</taxon>
        <taxon>Podosporaceae</taxon>
        <taxon>Podospora</taxon>
    </lineage>
</organism>
<keyword evidence="1" id="KW-0479">Metal-binding</keyword>
<evidence type="ECO:0000313" key="6">
    <source>
        <dbReference type="Proteomes" id="UP001322138"/>
    </source>
</evidence>
<dbReference type="Gene3D" id="3.30.160.60">
    <property type="entry name" value="Classic Zinc Finger"/>
    <property type="match status" value="1"/>
</dbReference>
<dbReference type="GeneID" id="87901396"/>
<feature type="domain" description="C2H2-type" evidence="4">
    <location>
        <begin position="215"/>
        <end position="237"/>
    </location>
</feature>
<evidence type="ECO:0000256" key="1">
    <source>
        <dbReference type="ARBA" id="ARBA00022723"/>
    </source>
</evidence>
<name>A0ABR0F8A3_9PEZI</name>
<gene>
    <name evidence="5" type="ORF">QC761_703393</name>
</gene>
<dbReference type="Proteomes" id="UP001322138">
    <property type="component" value="Unassembled WGS sequence"/>
</dbReference>
<protein>
    <recommendedName>
        <fullName evidence="4">C2H2-type domain-containing protein</fullName>
    </recommendedName>
</protein>
<evidence type="ECO:0000259" key="4">
    <source>
        <dbReference type="PROSITE" id="PS00028"/>
    </source>
</evidence>
<dbReference type="SUPFAM" id="SSF57667">
    <property type="entry name" value="beta-beta-alpha zinc fingers"/>
    <property type="match status" value="1"/>
</dbReference>
<proteinExistence type="predicted"/>
<dbReference type="InterPro" id="IPR036236">
    <property type="entry name" value="Znf_C2H2_sf"/>
</dbReference>
<evidence type="ECO:0000313" key="5">
    <source>
        <dbReference type="EMBL" id="KAK4638917.1"/>
    </source>
</evidence>
<keyword evidence="6" id="KW-1185">Reference proteome</keyword>
<keyword evidence="3" id="KW-0862">Zinc</keyword>
<sequence>MAKAASACRFIEMRPNQAREKLSRVRHVPFGCGGSVGNRAIKMDKYAIPDEIEYYNNPYEDGQEGWDQGYSDQQYLNQQYPGTNIPRTTYIDQTALTSLATNAGPSYPYLSTGSASHDDPGSYIPPHPGLATQPWDMGPYQVWTTSSLPPTTTYTMTSGAFSDPTATGFPDIAPLSDSLPPIPEQQLVEYPSGYDYSYGQAPPREPSSSPSQLRCDICNENFANQKNWDRHLTSEKHLSNVGEDDPDVPKYRCACTYSVARKDNYRRHLKHCAFRIDFAYVCTCGEPTQDKEYHEQHIDNCGRKRHRRGHKW</sequence>
<dbReference type="Pfam" id="PF12171">
    <property type="entry name" value="zf-C2H2_jaz"/>
    <property type="match status" value="1"/>
</dbReference>
<evidence type="ECO:0000256" key="3">
    <source>
        <dbReference type="ARBA" id="ARBA00022833"/>
    </source>
</evidence>